<dbReference type="UniPathway" id="UPA00275">
    <property type="reaction ID" value="UER00401"/>
</dbReference>
<evidence type="ECO:0000313" key="9">
    <source>
        <dbReference type="EMBL" id="ANZ22650.1"/>
    </source>
</evidence>
<dbReference type="Pfam" id="PF00383">
    <property type="entry name" value="dCMP_cyt_deam_1"/>
    <property type="match status" value="1"/>
</dbReference>
<reference evidence="9 10" key="1">
    <citation type="submission" date="2015-11" db="EMBL/GenBank/DDBJ databases">
        <title>The complete genome of Buchnera aphidicola from Diuraphis noxia biotype SAM.</title>
        <authorList>
            <person name="Burger N.F.V."/>
            <person name="Oberholster A.-M."/>
        </authorList>
    </citation>
    <scope>NUCLEOTIDE SEQUENCE [LARGE SCALE GENOMIC DNA]</scope>
    <source>
        <strain evidence="9">SAM</strain>
    </source>
</reference>
<proteinExistence type="predicted"/>
<dbReference type="EC" id="3.5.4.26" evidence="3"/>
<dbReference type="PATRIC" id="fig|118101.4.peg.459"/>
<dbReference type="AlphaFoldDB" id="A0A1B2H8V4"/>
<dbReference type="InterPro" id="IPR016192">
    <property type="entry name" value="APOBEC/CMP_deaminase_Zn-bd"/>
</dbReference>
<evidence type="ECO:0000256" key="6">
    <source>
        <dbReference type="ARBA" id="ARBA00022801"/>
    </source>
</evidence>
<evidence type="ECO:0000313" key="10">
    <source>
        <dbReference type="Proteomes" id="UP000093070"/>
    </source>
</evidence>
<keyword evidence="6" id="KW-0378">Hydrolase</keyword>
<dbReference type="GO" id="GO:0008270">
    <property type="term" value="F:zinc ion binding"/>
    <property type="evidence" value="ECO:0007669"/>
    <property type="project" value="InterPro"/>
</dbReference>
<dbReference type="FunFam" id="3.40.140.10:FF:000025">
    <property type="entry name" value="Riboflavin biosynthesis protein RibD"/>
    <property type="match status" value="1"/>
</dbReference>
<evidence type="ECO:0000256" key="1">
    <source>
        <dbReference type="ARBA" id="ARBA00001947"/>
    </source>
</evidence>
<dbReference type="SUPFAM" id="SSF53927">
    <property type="entry name" value="Cytidine deaminase-like"/>
    <property type="match status" value="1"/>
</dbReference>
<sequence length="147" mass="16102">MNDIFYMKRAIKISKLGQFTTFPNPNVGCVIVKNNKIIGEGWHEKSGENHAEINALKMAGEKSKGADAYITLEPCNYFGKTPPCCEAILKAGINRVIISNVDPNPKVSGNGILYLKQNGIPVVTGLLSEESKKCNQGFFKRMKTGLP</sequence>
<dbReference type="PANTHER" id="PTHR11079">
    <property type="entry name" value="CYTOSINE DEAMINASE FAMILY MEMBER"/>
    <property type="match status" value="1"/>
</dbReference>
<evidence type="ECO:0000256" key="7">
    <source>
        <dbReference type="ARBA" id="ARBA00022833"/>
    </source>
</evidence>
<protein>
    <recommendedName>
        <fullName evidence="3">diaminohydroxyphosphoribosylaminopyrimidine deaminase</fullName>
        <ecNumber evidence="3">3.5.4.26</ecNumber>
    </recommendedName>
</protein>
<organism evidence="9 10">
    <name type="scientific">Buchnera aphidicola subsp. Diuraphis noxia</name>
    <dbReference type="NCBI Taxonomy" id="118101"/>
    <lineage>
        <taxon>Bacteria</taxon>
        <taxon>Pseudomonadati</taxon>
        <taxon>Pseudomonadota</taxon>
        <taxon>Gammaproteobacteria</taxon>
        <taxon>Enterobacterales</taxon>
        <taxon>Erwiniaceae</taxon>
        <taxon>Buchnera</taxon>
    </lineage>
</organism>
<dbReference type="CDD" id="cd01284">
    <property type="entry name" value="Riboflavin_deaminase-reductase"/>
    <property type="match status" value="1"/>
</dbReference>
<comment type="pathway">
    <text evidence="2">Cofactor biosynthesis; riboflavin biosynthesis; 5-amino-6-(D-ribitylamino)uracil from GTP: step 2/4.</text>
</comment>
<dbReference type="NCBIfam" id="TIGR00326">
    <property type="entry name" value="eubact_ribD"/>
    <property type="match status" value="1"/>
</dbReference>
<dbReference type="PROSITE" id="PS51747">
    <property type="entry name" value="CYT_DCMP_DEAMINASES_2"/>
    <property type="match status" value="1"/>
</dbReference>
<evidence type="ECO:0000256" key="4">
    <source>
        <dbReference type="ARBA" id="ARBA00022619"/>
    </source>
</evidence>
<evidence type="ECO:0000259" key="8">
    <source>
        <dbReference type="PROSITE" id="PS51747"/>
    </source>
</evidence>
<dbReference type="GO" id="GO:0009231">
    <property type="term" value="P:riboflavin biosynthetic process"/>
    <property type="evidence" value="ECO:0007669"/>
    <property type="project" value="UniProtKB-UniPathway"/>
</dbReference>
<dbReference type="Proteomes" id="UP000093070">
    <property type="component" value="Chromosome"/>
</dbReference>
<dbReference type="InterPro" id="IPR004794">
    <property type="entry name" value="Eubact_RibD"/>
</dbReference>
<evidence type="ECO:0000256" key="5">
    <source>
        <dbReference type="ARBA" id="ARBA00022723"/>
    </source>
</evidence>
<dbReference type="InterPro" id="IPR016193">
    <property type="entry name" value="Cytidine_deaminase-like"/>
</dbReference>
<dbReference type="GO" id="GO:0008835">
    <property type="term" value="F:diaminohydroxyphosphoribosylaminopyrimidine deaminase activity"/>
    <property type="evidence" value="ECO:0007669"/>
    <property type="project" value="UniProtKB-EC"/>
</dbReference>
<dbReference type="PANTHER" id="PTHR11079:SF162">
    <property type="entry name" value="RIBOFLAVIN BIOSYNTHESIS PROTEIN PYRD, CHLOROPLASTIC"/>
    <property type="match status" value="1"/>
</dbReference>
<keyword evidence="5" id="KW-0479">Metal-binding</keyword>
<keyword evidence="7" id="KW-0862">Zinc</keyword>
<comment type="cofactor">
    <cofactor evidence="1">
        <name>Zn(2+)</name>
        <dbReference type="ChEBI" id="CHEBI:29105"/>
    </cofactor>
</comment>
<feature type="domain" description="CMP/dCMP-type deaminase" evidence="8">
    <location>
        <begin position="1"/>
        <end position="122"/>
    </location>
</feature>
<dbReference type="PROSITE" id="PS00903">
    <property type="entry name" value="CYT_DCMP_DEAMINASES_1"/>
    <property type="match status" value="1"/>
</dbReference>
<evidence type="ECO:0000256" key="2">
    <source>
        <dbReference type="ARBA" id="ARBA00004882"/>
    </source>
</evidence>
<keyword evidence="4" id="KW-0686">Riboflavin biosynthesis</keyword>
<accession>A0A1B2H8V4</accession>
<evidence type="ECO:0000256" key="3">
    <source>
        <dbReference type="ARBA" id="ARBA00012766"/>
    </source>
</evidence>
<name>A0A1B2H8V4_BUCDN</name>
<dbReference type="Gene3D" id="3.40.140.10">
    <property type="entry name" value="Cytidine Deaminase, domain 2"/>
    <property type="match status" value="1"/>
</dbReference>
<dbReference type="EMBL" id="CP013259">
    <property type="protein sequence ID" value="ANZ22650.1"/>
    <property type="molecule type" value="Genomic_DNA"/>
</dbReference>
<dbReference type="InterPro" id="IPR002125">
    <property type="entry name" value="CMP_dCMP_dom"/>
</dbReference>
<dbReference type="STRING" id="118101.ATN01_02285"/>
<gene>
    <name evidence="9" type="ORF">ATN01_02285</name>
</gene>